<dbReference type="Pfam" id="PF13385">
    <property type="entry name" value="Laminin_G_3"/>
    <property type="match status" value="1"/>
</dbReference>
<feature type="signal peptide" evidence="1">
    <location>
        <begin position="1"/>
        <end position="21"/>
    </location>
</feature>
<dbReference type="EMBL" id="BMKK01000012">
    <property type="protein sequence ID" value="GGD76026.1"/>
    <property type="molecule type" value="Genomic_DNA"/>
</dbReference>
<evidence type="ECO:0000313" key="2">
    <source>
        <dbReference type="EMBL" id="GGD76026.1"/>
    </source>
</evidence>
<feature type="chain" id="PRO_5037528959" description="LamG domain-containing protein" evidence="1">
    <location>
        <begin position="22"/>
        <end position="325"/>
    </location>
</feature>
<reference evidence="2" key="2">
    <citation type="submission" date="2020-09" db="EMBL/GenBank/DDBJ databases">
        <authorList>
            <person name="Sun Q."/>
            <person name="Zhou Y."/>
        </authorList>
    </citation>
    <scope>NUCLEOTIDE SEQUENCE</scope>
    <source>
        <strain evidence="2">CGMCC 1.15958</strain>
    </source>
</reference>
<evidence type="ECO:0000256" key="1">
    <source>
        <dbReference type="SAM" id="SignalP"/>
    </source>
</evidence>
<dbReference type="Proteomes" id="UP000609064">
    <property type="component" value="Unassembled WGS sequence"/>
</dbReference>
<dbReference type="GO" id="GO:0004553">
    <property type="term" value="F:hydrolase activity, hydrolyzing O-glycosyl compounds"/>
    <property type="evidence" value="ECO:0007669"/>
    <property type="project" value="UniProtKB-ARBA"/>
</dbReference>
<proteinExistence type="predicted"/>
<keyword evidence="1" id="KW-0732">Signal</keyword>
<gene>
    <name evidence="2" type="ORF">GCM10011514_44950</name>
</gene>
<dbReference type="NCBIfam" id="NF045639">
    <property type="entry name" value="GCX_COOH"/>
    <property type="match status" value="1"/>
</dbReference>
<reference evidence="2" key="1">
    <citation type="journal article" date="2014" name="Int. J. Syst. Evol. Microbiol.">
        <title>Complete genome sequence of Corynebacterium casei LMG S-19264T (=DSM 44701T), isolated from a smear-ripened cheese.</title>
        <authorList>
            <consortium name="US DOE Joint Genome Institute (JGI-PGF)"/>
            <person name="Walter F."/>
            <person name="Albersmeier A."/>
            <person name="Kalinowski J."/>
            <person name="Ruckert C."/>
        </authorList>
    </citation>
    <scope>NUCLEOTIDE SEQUENCE</scope>
    <source>
        <strain evidence="2">CGMCC 1.15958</strain>
    </source>
</reference>
<dbReference type="GO" id="GO:0005975">
    <property type="term" value="P:carbohydrate metabolic process"/>
    <property type="evidence" value="ECO:0007669"/>
    <property type="project" value="UniProtKB-ARBA"/>
</dbReference>
<keyword evidence="3" id="KW-1185">Reference proteome</keyword>
<name>A0A916Z4M8_9BACT</name>
<organism evidence="2 3">
    <name type="scientific">Emticicia aquatilis</name>
    <dbReference type="NCBI Taxonomy" id="1537369"/>
    <lineage>
        <taxon>Bacteria</taxon>
        <taxon>Pseudomonadati</taxon>
        <taxon>Bacteroidota</taxon>
        <taxon>Cytophagia</taxon>
        <taxon>Cytophagales</taxon>
        <taxon>Leadbetterellaceae</taxon>
        <taxon>Emticicia</taxon>
    </lineage>
</organism>
<protein>
    <recommendedName>
        <fullName evidence="4">LamG domain-containing protein</fullName>
    </recommendedName>
</protein>
<accession>A0A916Z4M8</accession>
<dbReference type="SUPFAM" id="SSF49899">
    <property type="entry name" value="Concanavalin A-like lectins/glucanases"/>
    <property type="match status" value="1"/>
</dbReference>
<comment type="caution">
    <text evidence="2">The sequence shown here is derived from an EMBL/GenBank/DDBJ whole genome shotgun (WGS) entry which is preliminary data.</text>
</comment>
<dbReference type="AlphaFoldDB" id="A0A916Z4M8"/>
<sequence length="325" mass="35736">MKITLLSLLTTLLISFYDVFAQVPSYVPSDGLVGYWGFNNNTNDESGNANHGTPQNITLTTDRFSNPNSAYQFNGSNSRIDIDNSIFNVAWNAFTISCWTYSTSFLNPNNYNDSQVVFNTSPHNGIAITMYGSNNPFYNNWDNKYVFLAGAMPNQRSWDIVFLNGNSNSNRTINTWNHLVLVKEGNNYRFYINGVLDKSVTGSTIANSYLCKIVIGGLSADIPAEVFLGKLDDYGIWNRALTQTEITNLYNSSSCLSQISLTSPSDDYLEGSYLKRASAQNGKIVATNKVGGTAQLILNAKSIELNSGFMANSGTKFIAEIGGCN</sequence>
<dbReference type="RefSeq" id="WP_188769677.1">
    <property type="nucleotide sequence ID" value="NZ_BMKK01000012.1"/>
</dbReference>
<dbReference type="InterPro" id="IPR013320">
    <property type="entry name" value="ConA-like_dom_sf"/>
</dbReference>
<dbReference type="InterPro" id="IPR055015">
    <property type="entry name" value="GCX_COOH"/>
</dbReference>
<dbReference type="Gene3D" id="2.60.120.200">
    <property type="match status" value="1"/>
</dbReference>
<evidence type="ECO:0008006" key="4">
    <source>
        <dbReference type="Google" id="ProtNLM"/>
    </source>
</evidence>
<evidence type="ECO:0000313" key="3">
    <source>
        <dbReference type="Proteomes" id="UP000609064"/>
    </source>
</evidence>